<reference evidence="1 2" key="1">
    <citation type="submission" date="2020-04" db="EMBL/GenBank/DDBJ databases">
        <title>Perkinsus olseni comparative genomics.</title>
        <authorList>
            <person name="Bogema D.R."/>
        </authorList>
    </citation>
    <scope>NUCLEOTIDE SEQUENCE [LARGE SCALE GENOMIC DNA]</scope>
    <source>
        <strain evidence="1">ATCC PRA-205</strain>
    </source>
</reference>
<dbReference type="AlphaFoldDB" id="A0A7J6T7C9"/>
<organism evidence="1 2">
    <name type="scientific">Perkinsus olseni</name>
    <name type="common">Perkinsus atlanticus</name>
    <dbReference type="NCBI Taxonomy" id="32597"/>
    <lineage>
        <taxon>Eukaryota</taxon>
        <taxon>Sar</taxon>
        <taxon>Alveolata</taxon>
        <taxon>Perkinsozoa</taxon>
        <taxon>Perkinsea</taxon>
        <taxon>Perkinsida</taxon>
        <taxon>Perkinsidae</taxon>
        <taxon>Perkinsus</taxon>
    </lineage>
</organism>
<feature type="non-terminal residue" evidence="1">
    <location>
        <position position="144"/>
    </location>
</feature>
<sequence length="144" mass="16460">TVRKSSHASTCVIEFPQLQVTVRKVSDDAPDLVAESVVTERERETFTIRLVENNAFDIHYKKWSSQFTGGSLDQQDPCYSLFDEVMIIMDDEVTEETCGRVASYIVKKHRESASEHDAGWMRQYLIGMADRWGLGKEAHPLFQS</sequence>
<evidence type="ECO:0000313" key="1">
    <source>
        <dbReference type="EMBL" id="KAF4741023.1"/>
    </source>
</evidence>
<dbReference type="EMBL" id="JABANM010009379">
    <property type="protein sequence ID" value="KAF4741023.1"/>
    <property type="molecule type" value="Genomic_DNA"/>
</dbReference>
<name>A0A7J6T7C9_PEROL</name>
<dbReference type="Proteomes" id="UP000574390">
    <property type="component" value="Unassembled WGS sequence"/>
</dbReference>
<accession>A0A7J6T7C9</accession>
<evidence type="ECO:0000313" key="2">
    <source>
        <dbReference type="Proteomes" id="UP000574390"/>
    </source>
</evidence>
<gene>
    <name evidence="1" type="ORF">FOZ62_021815</name>
</gene>
<proteinExistence type="predicted"/>
<comment type="caution">
    <text evidence="1">The sequence shown here is derived from an EMBL/GenBank/DDBJ whole genome shotgun (WGS) entry which is preliminary data.</text>
</comment>
<protein>
    <submittedName>
        <fullName evidence="1">Uncharacterized protein</fullName>
    </submittedName>
</protein>